<sequence length="205" mass="24492">MSKKGPREQYVYVLDYLRDGNPLDRHSWHKNKPLLQLLGEDFFILMEAFPLTDKIQLEEKIDRDHEPPLLRVDVLIGYEDLTSLARDNLAKIIEKIITEKEHQFVNFFNKAEALTLKLHALELLPDIGKKTLRIILEERKKSPFTSYKDIEDRVGIKGVKEILKKRILLEIKREDKYFLFVYPTETEKRNQEQKYIGYLERIRHE</sequence>
<dbReference type="SUPFAM" id="SSF160975">
    <property type="entry name" value="AF1531-like"/>
    <property type="match status" value="1"/>
</dbReference>
<dbReference type="PANTHER" id="PTHR40734">
    <property type="entry name" value="TRNA-SPECIFIC ADENOSINE DEAMINASE-RELATED"/>
    <property type="match status" value="1"/>
</dbReference>
<organism evidence="1 2">
    <name type="scientific">Metallosphaera cuprina (strain Ar-4)</name>
    <dbReference type="NCBI Taxonomy" id="1006006"/>
    <lineage>
        <taxon>Archaea</taxon>
        <taxon>Thermoproteota</taxon>
        <taxon>Thermoprotei</taxon>
        <taxon>Sulfolobales</taxon>
        <taxon>Sulfolobaceae</taxon>
        <taxon>Metallosphaera</taxon>
    </lineage>
</organism>
<dbReference type="eggNOG" id="arCOG04130">
    <property type="taxonomic scope" value="Archaea"/>
</dbReference>
<proteinExistence type="predicted"/>
<evidence type="ECO:0000313" key="1">
    <source>
        <dbReference type="EMBL" id="AEB96095.1"/>
    </source>
</evidence>
<dbReference type="InterPro" id="IPR007003">
    <property type="entry name" value="DUF655"/>
</dbReference>
<keyword evidence="2" id="KW-1185">Reference proteome</keyword>
<reference evidence="1 2" key="1">
    <citation type="journal article" date="2011" name="J. Bacteriol.">
        <title>Complete genome sequence of Metallosphaera cuprina, a metal sulfide-oxidizing archaeon from a hot spring.</title>
        <authorList>
            <person name="Liu L.J."/>
            <person name="You X.Y."/>
            <person name="Zheng H."/>
            <person name="Wang S."/>
            <person name="Jiang C.Y."/>
            <person name="Liu S.J."/>
        </authorList>
    </citation>
    <scope>NUCLEOTIDE SEQUENCE [LARGE SCALE GENOMIC DNA]</scope>
    <source>
        <strain evidence="1 2">Ar-4</strain>
    </source>
</reference>
<dbReference type="Proteomes" id="UP000007812">
    <property type="component" value="Chromosome"/>
</dbReference>
<dbReference type="STRING" id="1006006.Mcup_1993"/>
<dbReference type="GeneID" id="10494181"/>
<dbReference type="EMBL" id="CP002656">
    <property type="protein sequence ID" value="AEB96095.1"/>
    <property type="molecule type" value="Genomic_DNA"/>
</dbReference>
<dbReference type="Gene3D" id="1.10.150.280">
    <property type="entry name" value="AF1531-like domain"/>
    <property type="match status" value="1"/>
</dbReference>
<dbReference type="Pfam" id="PF04919">
    <property type="entry name" value="DUF655"/>
    <property type="match status" value="1"/>
</dbReference>
<gene>
    <name evidence="1" type="ordered locus">Mcup_1993</name>
</gene>
<dbReference type="InterPro" id="IPR012340">
    <property type="entry name" value="NA-bd_OB-fold"/>
</dbReference>
<dbReference type="PANTHER" id="PTHR40734:SF1">
    <property type="entry name" value="DNA-BINDING PROTEIN"/>
    <property type="match status" value="1"/>
</dbReference>
<dbReference type="KEGG" id="mcn:Mcup_1993"/>
<dbReference type="AlphaFoldDB" id="F4G1T8"/>
<dbReference type="Gene3D" id="2.40.50.140">
    <property type="entry name" value="Nucleic acid-binding proteins"/>
    <property type="match status" value="1"/>
</dbReference>
<evidence type="ECO:0008006" key="3">
    <source>
        <dbReference type="Google" id="ProtNLM"/>
    </source>
</evidence>
<evidence type="ECO:0000313" key="2">
    <source>
        <dbReference type="Proteomes" id="UP000007812"/>
    </source>
</evidence>
<dbReference type="PATRIC" id="fig|1006006.8.peg.1997"/>
<protein>
    <recommendedName>
        <fullName evidence="3">RNA-binding protein</fullName>
    </recommendedName>
</protein>
<accession>F4G1T8</accession>
<dbReference type="OrthoDB" id="7902at2157"/>
<dbReference type="RefSeq" id="WP_013738593.1">
    <property type="nucleotide sequence ID" value="NC_015435.1"/>
</dbReference>
<name>F4G1T8_METCR</name>
<dbReference type="HOGENOM" id="CLU_076814_1_0_2"/>